<dbReference type="GO" id="GO:0071513">
    <property type="term" value="C:phosphopantothenoylcysteine decarboxylase complex"/>
    <property type="evidence" value="ECO:0007669"/>
    <property type="project" value="TreeGrafter"/>
</dbReference>
<proteinExistence type="predicted"/>
<dbReference type="SUPFAM" id="SSF52507">
    <property type="entry name" value="Homo-oligomeric flavin-containing Cys decarboxylases, HFCD"/>
    <property type="match status" value="1"/>
</dbReference>
<dbReference type="PANTHER" id="PTHR14359:SF6">
    <property type="entry name" value="PHOSPHOPANTOTHENOYLCYSTEINE DECARBOXYLASE"/>
    <property type="match status" value="1"/>
</dbReference>
<dbReference type="InterPro" id="IPR003382">
    <property type="entry name" value="Flavoprotein"/>
</dbReference>
<dbReference type="Pfam" id="PF02441">
    <property type="entry name" value="Flavoprotein"/>
    <property type="match status" value="1"/>
</dbReference>
<name>Q9F0G2_STRMG</name>
<feature type="domain" description="Flavoprotein" evidence="1">
    <location>
        <begin position="8"/>
        <end position="151"/>
    </location>
</feature>
<dbReference type="EMBL" id="AF238860">
    <property type="protein sequence ID" value="AAG48568.1"/>
    <property type="molecule type" value="Genomic_DNA"/>
</dbReference>
<reference evidence="2" key="2">
    <citation type="journal article" date="2001" name="Appl. Environ. Microbiol.">
        <title>The group I strain of Streptococcus mutans, UA140, produces both the lantibiotic mutacin I and a nonlantibiotic bacteriocin, mutacin IV.</title>
        <authorList>
            <person name="Qi F."/>
            <person name="Chen P."/>
            <person name="Caufield P.W."/>
        </authorList>
    </citation>
    <scope>NUCLEOTIDE SEQUENCE</scope>
    <source>
        <strain evidence="2">UA140</strain>
    </source>
</reference>
<dbReference type="GO" id="GO:0010181">
    <property type="term" value="F:FMN binding"/>
    <property type="evidence" value="ECO:0007669"/>
    <property type="project" value="TreeGrafter"/>
</dbReference>
<dbReference type="GO" id="GO:0015937">
    <property type="term" value="P:coenzyme A biosynthetic process"/>
    <property type="evidence" value="ECO:0007669"/>
    <property type="project" value="TreeGrafter"/>
</dbReference>
<dbReference type="InterPro" id="IPR036551">
    <property type="entry name" value="Flavin_trans-like"/>
</dbReference>
<reference evidence="2" key="1">
    <citation type="journal article" date="2000" name="Appl. Environ. Microbiol.">
        <title>Purification and biochemical characterization of mutacin I from the group I strain of Streptococcus mutans, CH43, and genetic analysis of mutacin I biosynthesis genes.</title>
        <authorList>
            <person name="Qi F."/>
            <person name="Chen P."/>
            <person name="Caufield P.W."/>
        </authorList>
    </citation>
    <scope>NUCLEOTIDE SEQUENCE</scope>
    <source>
        <strain evidence="2">UA140</strain>
    </source>
</reference>
<sequence>MEEQNIEKKILLCLTGSGPLLGIAEYITFLTVRFKHVRVIISDNAAKMLPVAAITQLCEKVYTDEVSFTDKQKSHIALTRWADITVVLPATANIIGKVANGIADNFMTTTLLSSSKPVLIYPCMNNIMWGNPVVQKNVEVLSGTQYKVIVGQESESFELASGKMKKNIAIPSLDELRRVVLENLQEER</sequence>
<organism evidence="2">
    <name type="scientific">Streptococcus mutans</name>
    <dbReference type="NCBI Taxonomy" id="1309"/>
    <lineage>
        <taxon>Bacteria</taxon>
        <taxon>Bacillati</taxon>
        <taxon>Bacillota</taxon>
        <taxon>Bacilli</taxon>
        <taxon>Lactobacillales</taxon>
        <taxon>Streptococcaceae</taxon>
        <taxon>Streptococcus</taxon>
    </lineage>
</organism>
<dbReference type="Gene3D" id="3.40.50.1950">
    <property type="entry name" value="Flavin prenyltransferase-like"/>
    <property type="match status" value="1"/>
</dbReference>
<evidence type="ECO:0000313" key="2">
    <source>
        <dbReference type="EMBL" id="AAG48568.1"/>
    </source>
</evidence>
<gene>
    <name evidence="2" type="primary">mutD</name>
</gene>
<accession>Q9F0G2</accession>
<dbReference type="GO" id="GO:0004633">
    <property type="term" value="F:phosphopantothenoylcysteine decarboxylase activity"/>
    <property type="evidence" value="ECO:0007669"/>
    <property type="project" value="TreeGrafter"/>
</dbReference>
<protein>
    <submittedName>
        <fullName evidence="2">MutD</fullName>
    </submittedName>
</protein>
<dbReference type="PANTHER" id="PTHR14359">
    <property type="entry name" value="HOMO-OLIGOMERIC FLAVIN CONTAINING CYS DECARBOXYLASE FAMILY"/>
    <property type="match status" value="1"/>
</dbReference>
<dbReference type="AlphaFoldDB" id="Q9F0G2"/>
<evidence type="ECO:0000259" key="1">
    <source>
        <dbReference type="Pfam" id="PF02441"/>
    </source>
</evidence>